<name>Q2W5X2_PARM1</name>
<dbReference type="InterPro" id="IPR009081">
    <property type="entry name" value="PP-bd_ACP"/>
</dbReference>
<evidence type="ECO:0000256" key="3">
    <source>
        <dbReference type="ARBA" id="ARBA00022679"/>
    </source>
</evidence>
<keyword evidence="9" id="KW-1185">Reference proteome</keyword>
<dbReference type="Gene3D" id="1.10.1200.10">
    <property type="entry name" value="ACP-like"/>
    <property type="match status" value="1"/>
</dbReference>
<dbReference type="InterPro" id="IPR050091">
    <property type="entry name" value="PKS_NRPS_Biosynth_Enz"/>
</dbReference>
<evidence type="ECO:0000313" key="8">
    <source>
        <dbReference type="EMBL" id="BAE50753.1"/>
    </source>
</evidence>
<dbReference type="SMART" id="SM00826">
    <property type="entry name" value="PKS_DH"/>
    <property type="match status" value="1"/>
</dbReference>
<dbReference type="InterPro" id="IPR049551">
    <property type="entry name" value="PKS_DH_C"/>
</dbReference>
<dbReference type="KEGG" id="mag:amb1949"/>
<feature type="region of interest" description="N-terminal hotdog fold" evidence="4">
    <location>
        <begin position="896"/>
        <end position="1018"/>
    </location>
</feature>
<dbReference type="GO" id="GO:0031177">
    <property type="term" value="F:phosphopantetheine binding"/>
    <property type="evidence" value="ECO:0007669"/>
    <property type="project" value="InterPro"/>
</dbReference>
<dbReference type="OrthoDB" id="9778690at2"/>
<dbReference type="InterPro" id="IPR001031">
    <property type="entry name" value="Thioesterase"/>
</dbReference>
<dbReference type="SUPFAM" id="SSF55048">
    <property type="entry name" value="Probable ACP-binding domain of malonyl-CoA ACP transacylase"/>
    <property type="match status" value="1"/>
</dbReference>
<feature type="active site" description="Proton acceptor; for dehydratase activity" evidence="4">
    <location>
        <position position="927"/>
    </location>
</feature>
<dbReference type="SUPFAM" id="SSF52151">
    <property type="entry name" value="FabD/lysophospholipase-like"/>
    <property type="match status" value="1"/>
</dbReference>
<dbReference type="Pfam" id="PF22621">
    <property type="entry name" value="CurL-like_PKS_C"/>
    <property type="match status" value="1"/>
</dbReference>
<dbReference type="SUPFAM" id="SSF51735">
    <property type="entry name" value="NAD(P)-binding Rossmann-fold domains"/>
    <property type="match status" value="2"/>
</dbReference>
<evidence type="ECO:0000313" key="9">
    <source>
        <dbReference type="Proteomes" id="UP000007058"/>
    </source>
</evidence>
<dbReference type="InterPro" id="IPR049900">
    <property type="entry name" value="PKS_mFAS_DH"/>
</dbReference>
<dbReference type="Gene3D" id="3.40.47.10">
    <property type="match status" value="1"/>
</dbReference>
<dbReference type="PROSITE" id="PS00012">
    <property type="entry name" value="PHOSPHOPANTETHEINE"/>
    <property type="match status" value="1"/>
</dbReference>
<dbReference type="PROSITE" id="PS52019">
    <property type="entry name" value="PKS_MFAS_DH"/>
    <property type="match status" value="1"/>
</dbReference>
<dbReference type="GO" id="GO:0006633">
    <property type="term" value="P:fatty acid biosynthetic process"/>
    <property type="evidence" value="ECO:0007669"/>
    <property type="project" value="TreeGrafter"/>
</dbReference>
<dbReference type="InterPro" id="IPR020807">
    <property type="entry name" value="PKS_DH"/>
</dbReference>
<dbReference type="Gene3D" id="3.40.50.720">
    <property type="entry name" value="NAD(P)-binding Rossmann-like Domain"/>
    <property type="match status" value="1"/>
</dbReference>
<sequence>MRGVRKPLDIAIIGMACRFAGASDWRAYWRNLLDGVESVTFLTDAQMIEAGVDPARLRHPDYVKAAFLLPGTENFDPQFFGYSPHEARLIDPQQRHLLEVSWEAFEDAGYPPGQDHGPVGVYAATGSVVTNYMMNELADHPDSRGATASLLHIGNDKDFAATRVSFKLNLTGPSLNVQTACSTSLVLVHLACNAIQGGECAMALAAAGIVRVPQAAGYMGVKGAIFAPDGHIRTFDAEAGGTVFSSGVAAMLFKGLDQAVADGDNIYGVIRGTALNNDGGRKASYAGTSVRGQTDVMKAALAQSGFDPSTIGAVECHGTGTIVGDPREFTALQRAFEGDRRQGKCPMGSTKPNIGHSEQSAGLASLIKTALSLGEGVVPPTINYRTPNPRMKIEQSRFFVNTERLSWPEVPEHPRRALVNGLGIGGTNGVVVMEQAPPPRPRTGAAPRPRHLVVLSGKSAGALDANAARHRAWALAHPDMAMGDYAHTLAVGRTHFDHRFACVAASPAELAARLEGFKADPKAARKASQPRRLAFLFSGQGAQVAGMGRTLYEIEPTFRAELDAVAAALDPHLDRKLLDVLFADGEAIHNTGYTQPCLFAVEVALARTLAAWGIRPEAVCGHSVGEFAACVVAGVYSLDDAARLVATRGRMMQALPAGGAMSAVFAEEAVVAEVLAALDGKKIGIAAVNGPQGTVISGEAAEVAKAVAALEAKGIPSKALTVSHAFHSPLMDPALPELDAAVWAVQANAKAPALGWVSTYTGQSKKDAPDSEYWCSQARQAVRFADAVAALAKSGIRDFVEIGPGGALLALGRSVAGAEGLGWLPTLGKGDEHQTLLESVGALYRAGNDPDWAAFDAPFDLRRLSLPVYAFQHERVWATKDYEPVGGRRAAVPAGTGLTGRRLPSPLAAHQFETEFSRQRFGWLDDHRVHGAVVLPTTAGLLAALEGARAKLGEGPLEVAGFSHGDALVLADDEARLGHLVVEANGDGAGFSLSSRGGDEDKWRTHMRGEIRRAKPGKASTFDAKALKRRCHLPVKADSYYAGMRSLGLAYGPSFRAIESLWRGEGEALARLRLPDLVEPLGNGLMHPALLDACLHVYPAVIEEHGDFTQPPPEGSSAHLPLAMERFSGARSEERELWVHARRRKPNGHGADITVIDIEAFDSDGRPVASFDGLSVKKLPASLFKPRRADGEDGWLYVPRWDDRPVPPVAAKASGPLTWLLLGGDGFAKPLKEALGRTGAACRLVAAKDCPTDLEGFSRLLEGFAAEAGAGKAGILHLGAVDAPGEEAWGDEGAQRRLYDSVLGLSRALGVNRTGFLVAPKLHLVTRNAADATGTEPPAHVLGAGMWGMGRSLALEAPALWGGLIDLEAGGASGAEAQLLAAHLAAADDEAQVALRGGKRLAARLVRAPVPERRPAAGEGGTYLVTGGLGALGVLTAEWLAASRKAAHLVLVSRQGDKAANAAEVLARLEALGAKVTIAKADIAKEGDVARLLGRLAKAEPALKGIYHSAGVLDDGLVDQMDWTKFRRALAPKLDAGWWLHKHSQGLKLHDFVLYSSVLSVIGSAGQTNYTTGNACLDALAAHRRALGLPALSVNWGAWASAGMADGLGSQGEAIWRARGIHYIEPDLGREAFDLLFDGAAGQAVVLPADWPTFLRQFQVPPRFYAELQGGAVGGLAADIEALKQAMAAPEPGIRRAAITDFLARQVMTTLGMTAKVESDRPLRELGLDSLMSVTLINRVESATGLRIPAVKLIKGPSIDELVADVWPDLAGVEVSAPAAASAAAETVVEVDAAPRPQPKPAINAGAGKWLVTVAPRANPRYRVFCFPFAGGGSAAFQAWSATTDPAIEVIAVEPPGRLARISEKPVRDMDVFVDHVIDEMEETGKLDLPFALFGHCLGGLTLYEVARTLIHETETKPRHLFCSGARCPDRVRIVGPFEKNLALHLATMPGYKPNLPPYRQADPIFAEIIRQFDMAASDQFLDDPELRRLMLPAVRAEFEMTSKYRYVPEKPWDIPITCFVSKGDPYVSRQDILGWGRFTNSRMQVYMREGTHYSIFEDAAFIQRVIGRELMAPPS</sequence>
<dbReference type="InterPro" id="IPR016039">
    <property type="entry name" value="Thiolase-like"/>
</dbReference>
<keyword evidence="1" id="KW-0596">Phosphopantetheine</keyword>
<dbReference type="InterPro" id="IPR006162">
    <property type="entry name" value="Ppantetheine_attach_site"/>
</dbReference>
<dbReference type="PANTHER" id="PTHR43775">
    <property type="entry name" value="FATTY ACID SYNTHASE"/>
    <property type="match status" value="1"/>
</dbReference>
<dbReference type="SUPFAM" id="SSF53901">
    <property type="entry name" value="Thiolase-like"/>
    <property type="match status" value="1"/>
</dbReference>
<evidence type="ECO:0000256" key="1">
    <source>
        <dbReference type="ARBA" id="ARBA00022450"/>
    </source>
</evidence>
<dbReference type="Pfam" id="PF00698">
    <property type="entry name" value="Acyl_transf_1"/>
    <property type="match status" value="1"/>
</dbReference>
<dbReference type="SMART" id="SM00825">
    <property type="entry name" value="PKS_KS"/>
    <property type="match status" value="1"/>
</dbReference>
<evidence type="ECO:0000259" key="6">
    <source>
        <dbReference type="PROSITE" id="PS52004"/>
    </source>
</evidence>
<protein>
    <submittedName>
        <fullName evidence="8">Phenolpthiocerol synthesis polyketide synthase ppsA</fullName>
    </submittedName>
</protein>
<dbReference type="Pfam" id="PF00550">
    <property type="entry name" value="PP-binding"/>
    <property type="match status" value="1"/>
</dbReference>
<dbReference type="ESTHER" id="magsa-q2w5x2">
    <property type="family name" value="Thioesterase"/>
</dbReference>
<dbReference type="HOGENOM" id="CLU_000022_35_2_5"/>
<dbReference type="InterPro" id="IPR057326">
    <property type="entry name" value="KR_dom"/>
</dbReference>
<evidence type="ECO:0000256" key="2">
    <source>
        <dbReference type="ARBA" id="ARBA00022553"/>
    </source>
</evidence>
<keyword evidence="3" id="KW-0808">Transferase</keyword>
<dbReference type="Proteomes" id="UP000007058">
    <property type="component" value="Chromosome"/>
</dbReference>
<dbReference type="InterPro" id="IPR014030">
    <property type="entry name" value="Ketoacyl_synth_N"/>
</dbReference>
<dbReference type="Gene3D" id="3.40.50.1820">
    <property type="entry name" value="alpha/beta hydrolase"/>
    <property type="match status" value="1"/>
</dbReference>
<dbReference type="InterPro" id="IPR016036">
    <property type="entry name" value="Malonyl_transacylase_ACP-bd"/>
</dbReference>
<organism evidence="8 9">
    <name type="scientific">Paramagnetospirillum magneticum (strain ATCC 700264 / AMB-1)</name>
    <name type="common">Magnetospirillum magneticum</name>
    <dbReference type="NCBI Taxonomy" id="342108"/>
    <lineage>
        <taxon>Bacteria</taxon>
        <taxon>Pseudomonadati</taxon>
        <taxon>Pseudomonadota</taxon>
        <taxon>Alphaproteobacteria</taxon>
        <taxon>Rhodospirillales</taxon>
        <taxon>Magnetospirillaceae</taxon>
        <taxon>Paramagnetospirillum</taxon>
    </lineage>
</organism>
<dbReference type="InterPro" id="IPR042104">
    <property type="entry name" value="PKS_dehydratase_sf"/>
</dbReference>
<evidence type="ECO:0000259" key="7">
    <source>
        <dbReference type="PROSITE" id="PS52019"/>
    </source>
</evidence>
<dbReference type="RefSeq" id="WP_011384352.1">
    <property type="nucleotide sequence ID" value="NC_007626.1"/>
</dbReference>
<dbReference type="EMBL" id="AP007255">
    <property type="protein sequence ID" value="BAE50753.1"/>
    <property type="molecule type" value="Genomic_DNA"/>
</dbReference>
<dbReference type="Pfam" id="PF14765">
    <property type="entry name" value="PS-DH"/>
    <property type="match status" value="1"/>
</dbReference>
<dbReference type="PANTHER" id="PTHR43775:SF37">
    <property type="entry name" value="SI:DKEY-61P9.11"/>
    <property type="match status" value="1"/>
</dbReference>
<dbReference type="GO" id="GO:0004312">
    <property type="term" value="F:fatty acid synthase activity"/>
    <property type="evidence" value="ECO:0007669"/>
    <property type="project" value="TreeGrafter"/>
</dbReference>
<dbReference type="InterPro" id="IPR036736">
    <property type="entry name" value="ACP-like_sf"/>
</dbReference>
<dbReference type="InterPro" id="IPR013968">
    <property type="entry name" value="PKS_KR"/>
</dbReference>
<dbReference type="Pfam" id="PF00975">
    <property type="entry name" value="Thioesterase"/>
    <property type="match status" value="1"/>
</dbReference>
<dbReference type="SMART" id="SM00827">
    <property type="entry name" value="PKS_AT"/>
    <property type="match status" value="1"/>
</dbReference>
<dbReference type="InterPro" id="IPR036291">
    <property type="entry name" value="NAD(P)-bd_dom_sf"/>
</dbReference>
<dbReference type="Gene3D" id="3.10.129.110">
    <property type="entry name" value="Polyketide synthase dehydratase"/>
    <property type="match status" value="1"/>
</dbReference>
<dbReference type="SMART" id="SM01294">
    <property type="entry name" value="PKS_PP_betabranch"/>
    <property type="match status" value="1"/>
</dbReference>
<dbReference type="InterPro" id="IPR020806">
    <property type="entry name" value="PKS_PP-bd"/>
</dbReference>
<dbReference type="Pfam" id="PF21089">
    <property type="entry name" value="PKS_DH_N"/>
    <property type="match status" value="1"/>
</dbReference>
<dbReference type="InterPro" id="IPR020841">
    <property type="entry name" value="PKS_Beta-ketoAc_synthase_dom"/>
</dbReference>
<dbReference type="Pfam" id="PF08659">
    <property type="entry name" value="KR"/>
    <property type="match status" value="1"/>
</dbReference>
<dbReference type="STRING" id="342108.amb1949"/>
<dbReference type="Pfam" id="PF00109">
    <property type="entry name" value="ketoacyl-synt"/>
    <property type="match status" value="1"/>
</dbReference>
<evidence type="ECO:0000256" key="4">
    <source>
        <dbReference type="PROSITE-ProRule" id="PRU01363"/>
    </source>
</evidence>
<dbReference type="SUPFAM" id="SSF53474">
    <property type="entry name" value="alpha/beta-Hydrolases"/>
    <property type="match status" value="1"/>
</dbReference>
<dbReference type="Gene3D" id="3.30.70.3290">
    <property type="match status" value="1"/>
</dbReference>
<proteinExistence type="predicted"/>
<feature type="active site" description="Proton donor; for dehydratase activity" evidence="4">
    <location>
        <position position="1092"/>
    </location>
</feature>
<dbReference type="SMART" id="SM00823">
    <property type="entry name" value="PKS_PP"/>
    <property type="match status" value="1"/>
</dbReference>
<dbReference type="CDD" id="cd08955">
    <property type="entry name" value="KR_2_FAS_SDR_x"/>
    <property type="match status" value="1"/>
</dbReference>
<accession>Q2W5X2</accession>
<keyword evidence="2" id="KW-0597">Phosphoprotein</keyword>
<dbReference type="InterPro" id="IPR001227">
    <property type="entry name" value="Ac_transferase_dom_sf"/>
</dbReference>
<dbReference type="InterPro" id="IPR014043">
    <property type="entry name" value="Acyl_transferase_dom"/>
</dbReference>
<feature type="domain" description="PKS/mFAS DH" evidence="7">
    <location>
        <begin position="896"/>
        <end position="1185"/>
    </location>
</feature>
<dbReference type="Gene3D" id="3.40.366.10">
    <property type="entry name" value="Malonyl-Coenzyme A Acyl Carrier Protein, domain 2"/>
    <property type="match status" value="1"/>
</dbReference>
<dbReference type="InterPro" id="IPR014031">
    <property type="entry name" value="Ketoacyl_synth_C"/>
</dbReference>
<reference evidence="8 9" key="1">
    <citation type="journal article" date="2005" name="DNA Res.">
        <title>Complete genome sequence of the facultative anaerobic magnetotactic bacterium Magnetospirillum sp. strain AMB-1.</title>
        <authorList>
            <person name="Matsunaga T."/>
            <person name="Okamura Y."/>
            <person name="Fukuda Y."/>
            <person name="Wahyudi A.T."/>
            <person name="Murase Y."/>
            <person name="Takeyama H."/>
        </authorList>
    </citation>
    <scope>NUCLEOTIDE SEQUENCE [LARGE SCALE GENOMIC DNA]</scope>
    <source>
        <strain evidence="9">ATCC 700264 / AMB-1</strain>
    </source>
</reference>
<dbReference type="SMART" id="SM00822">
    <property type="entry name" value="PKS_KR"/>
    <property type="match status" value="1"/>
</dbReference>
<feature type="domain" description="Carrier" evidence="5">
    <location>
        <begin position="1694"/>
        <end position="1770"/>
    </location>
</feature>
<gene>
    <name evidence="8" type="ordered locus">amb1949</name>
</gene>
<dbReference type="SUPFAM" id="SSF47336">
    <property type="entry name" value="ACP-like"/>
    <property type="match status" value="1"/>
</dbReference>
<feature type="region of interest" description="C-terminal hotdog fold" evidence="4">
    <location>
        <begin position="1032"/>
        <end position="1185"/>
    </location>
</feature>
<dbReference type="Pfam" id="PF02801">
    <property type="entry name" value="Ketoacyl-synt_C"/>
    <property type="match status" value="1"/>
</dbReference>
<dbReference type="InterPro" id="IPR016035">
    <property type="entry name" value="Acyl_Trfase/lysoPLipase"/>
</dbReference>
<dbReference type="InterPro" id="IPR049552">
    <property type="entry name" value="PKS_DH_N"/>
</dbReference>
<dbReference type="PROSITE" id="PS52004">
    <property type="entry name" value="KS3_2"/>
    <property type="match status" value="1"/>
</dbReference>
<feature type="domain" description="Ketosynthase family 3 (KS3)" evidence="6">
    <location>
        <begin position="7"/>
        <end position="435"/>
    </location>
</feature>
<dbReference type="CDD" id="cd00833">
    <property type="entry name" value="PKS"/>
    <property type="match status" value="1"/>
</dbReference>
<evidence type="ECO:0000259" key="5">
    <source>
        <dbReference type="PROSITE" id="PS50075"/>
    </source>
</evidence>
<dbReference type="PROSITE" id="PS50075">
    <property type="entry name" value="CARRIER"/>
    <property type="match status" value="1"/>
</dbReference>
<dbReference type="InterPro" id="IPR029058">
    <property type="entry name" value="AB_hydrolase_fold"/>
</dbReference>